<organism evidence="1 2">
    <name type="scientific">Pseudomonas syringae</name>
    <dbReference type="NCBI Taxonomy" id="317"/>
    <lineage>
        <taxon>Bacteria</taxon>
        <taxon>Pseudomonadati</taxon>
        <taxon>Pseudomonadota</taxon>
        <taxon>Gammaproteobacteria</taxon>
        <taxon>Pseudomonadales</taxon>
        <taxon>Pseudomonadaceae</taxon>
        <taxon>Pseudomonas</taxon>
    </lineage>
</organism>
<dbReference type="PATRIC" id="fig|317.174.peg.1246"/>
<name>A0A085VCR3_PSESX</name>
<reference evidence="1 2" key="1">
    <citation type="submission" date="2014-07" db="EMBL/GenBank/DDBJ databases">
        <title>Draft Genome Sequences of Environmental Pseudomonas syringae strains.</title>
        <authorList>
            <person name="Baltrus D.A."/>
            <person name="Berge O."/>
            <person name="Morris C."/>
        </authorList>
    </citation>
    <scope>NUCLEOTIDE SEQUENCE [LARGE SCALE GENOMIC DNA]</scope>
    <source>
        <strain evidence="1 2">CEB003</strain>
    </source>
</reference>
<sequence length="165" mass="18080">MKLGKFAFAVVVVSMLGGCMTSPPVPRVPLNDSEYQRLPQVGTGVIEGQAFLKTLGGEVKYGAGSTVYLFPVTSYSEQWWRLTQIEMKPIAAPDPKHDKYIRTTQADGTGTFKFTDISPGPYFIDAEVTWFAPTGYGGGLEKQGGVIAHRIKVDNDKTTRIMITQ</sequence>
<evidence type="ECO:0008006" key="3">
    <source>
        <dbReference type="Google" id="ProtNLM"/>
    </source>
</evidence>
<comment type="caution">
    <text evidence="1">The sequence shown here is derived from an EMBL/GenBank/DDBJ whole genome shotgun (WGS) entry which is preliminary data.</text>
</comment>
<dbReference type="Proteomes" id="UP000028643">
    <property type="component" value="Unassembled WGS sequence"/>
</dbReference>
<evidence type="ECO:0000313" key="2">
    <source>
        <dbReference type="Proteomes" id="UP000028643"/>
    </source>
</evidence>
<dbReference type="EMBL" id="JPQT01000085">
    <property type="protein sequence ID" value="KFE53226.1"/>
    <property type="molecule type" value="Genomic_DNA"/>
</dbReference>
<dbReference type="PROSITE" id="PS51257">
    <property type="entry name" value="PROKAR_LIPOPROTEIN"/>
    <property type="match status" value="1"/>
</dbReference>
<protein>
    <recommendedName>
        <fullName evidence="3">Lipoprotein</fullName>
    </recommendedName>
</protein>
<dbReference type="SUPFAM" id="SSF117074">
    <property type="entry name" value="Hypothetical protein PA1324"/>
    <property type="match status" value="1"/>
</dbReference>
<gene>
    <name evidence="1" type="ORF">IV02_06115</name>
</gene>
<dbReference type="AlphaFoldDB" id="A0A085VCR3"/>
<proteinExistence type="predicted"/>
<accession>A0A085VCR3</accession>
<evidence type="ECO:0000313" key="1">
    <source>
        <dbReference type="EMBL" id="KFE53226.1"/>
    </source>
</evidence>